<dbReference type="AlphaFoldDB" id="A0A6C0KRR8"/>
<accession>A0A6C0KRR8</accession>
<dbReference type="Pfam" id="PF19168">
    <property type="entry name" value="DUF5850"/>
    <property type="match status" value="1"/>
</dbReference>
<evidence type="ECO:0000313" key="1">
    <source>
        <dbReference type="EMBL" id="QHU19953.1"/>
    </source>
</evidence>
<proteinExistence type="predicted"/>
<reference evidence="1" key="1">
    <citation type="journal article" date="2020" name="Nature">
        <title>Giant virus diversity and host interactions through global metagenomics.</title>
        <authorList>
            <person name="Schulz F."/>
            <person name="Roux S."/>
            <person name="Paez-Espino D."/>
            <person name="Jungbluth S."/>
            <person name="Walsh D.A."/>
            <person name="Denef V.J."/>
            <person name="McMahon K.D."/>
            <person name="Konstantinidis K.T."/>
            <person name="Eloe-Fadrosh E.A."/>
            <person name="Kyrpides N.C."/>
            <person name="Woyke T."/>
        </authorList>
    </citation>
    <scope>NUCLEOTIDE SEQUENCE</scope>
    <source>
        <strain evidence="1">GVMAG-S-3300013014-136</strain>
    </source>
</reference>
<dbReference type="InterPro" id="IPR043882">
    <property type="entry name" value="DUF5850"/>
</dbReference>
<name>A0A6C0KRR8_9ZZZZ</name>
<protein>
    <submittedName>
        <fullName evidence="1">Uncharacterized protein</fullName>
    </submittedName>
</protein>
<organism evidence="1">
    <name type="scientific">viral metagenome</name>
    <dbReference type="NCBI Taxonomy" id="1070528"/>
    <lineage>
        <taxon>unclassified sequences</taxon>
        <taxon>metagenomes</taxon>
        <taxon>organismal metagenomes</taxon>
    </lineage>
</organism>
<dbReference type="EMBL" id="MN740961">
    <property type="protein sequence ID" value="QHU19953.1"/>
    <property type="molecule type" value="Genomic_DNA"/>
</dbReference>
<sequence length="292" mass="32609">MITNYLVTLVAMFAIIFSLFKTEIKENFTSSVVHTANGLAPGGNFFGWGGDGLSFTAVGGNPTSRMYNGVKYNLDYPRQLGYQDYMAFPPKETKEGYAAYPENEPCYKTGIDAGRNIQTAPPPRFMTTAPKLEHYQPVDTAKWAVNLEKPIDHAEDLVISPFGQMQRDSRRSNAQDIQENYDNYAKASVDLPKDMCNVNMLGSESQPVIYDRVMYSNIRSRLRGQGDYIRGDLMIAPDNYKPNGGGHPQWFQVSVKPERDLNSGCMEHLFGRKEEIALGLAEADIDVASFGL</sequence>